<feature type="domain" description="Methyltransferase" evidence="2">
    <location>
        <begin position="40"/>
        <end position="132"/>
    </location>
</feature>
<dbReference type="Gene3D" id="3.40.50.150">
    <property type="entry name" value="Vaccinia Virus protein VP39"/>
    <property type="match status" value="1"/>
</dbReference>
<gene>
    <name evidence="3" type="ORF">FGL98_03645</name>
</gene>
<proteinExistence type="predicted"/>
<evidence type="ECO:0000313" key="4">
    <source>
        <dbReference type="Proteomes" id="UP000320244"/>
    </source>
</evidence>
<sequence>MVDAIFGDPRLAALYDVFDGARDDLDPYAAIVSELGAASVLDLGCGTGSFALLLAERGVEVTGIDPAGASLDVARGKPGAERVNWVQCDHSCLPTVQVDVAVMTGNVAQVFLTDDAWSATLTSLRGVLRVGGHLVFETRRPDFRAWERWQNDSDEATMQIPGTGTVAHRRTVTRVDLPLVSFQHSYTFPDRSEVSSESTLRFRSREEIDASLTDAGFVTVDVRQAPDRPGAEYVFLAQRRQ</sequence>
<dbReference type="OrthoDB" id="9805171at2"/>
<dbReference type="Proteomes" id="UP000320244">
    <property type="component" value="Unassembled WGS sequence"/>
</dbReference>
<name>A0A563E932_9MICO</name>
<keyword evidence="1 3" id="KW-0808">Transferase</keyword>
<dbReference type="GO" id="GO:0008168">
    <property type="term" value="F:methyltransferase activity"/>
    <property type="evidence" value="ECO:0007669"/>
    <property type="project" value="UniProtKB-KW"/>
</dbReference>
<evidence type="ECO:0000259" key="2">
    <source>
        <dbReference type="Pfam" id="PF13649"/>
    </source>
</evidence>
<dbReference type="SUPFAM" id="SSF53335">
    <property type="entry name" value="S-adenosyl-L-methionine-dependent methyltransferases"/>
    <property type="match status" value="1"/>
</dbReference>
<reference evidence="3 4" key="2">
    <citation type="submission" date="2019-08" db="EMBL/GenBank/DDBJ databases">
        <title>Jejuicoccus antrihumi gen. nov., sp. nov., a new member of the family Dermacoccaceae isolated from a cave.</title>
        <authorList>
            <person name="Schumann P."/>
            <person name="Kim I.S."/>
        </authorList>
    </citation>
    <scope>NUCLEOTIDE SEQUENCE [LARGE SCALE GENOMIC DNA]</scope>
    <source>
        <strain evidence="3 4">C5-26</strain>
    </source>
</reference>
<comment type="caution">
    <text evidence="3">The sequence shown here is derived from an EMBL/GenBank/DDBJ whole genome shotgun (WGS) entry which is preliminary data.</text>
</comment>
<dbReference type="Pfam" id="PF13649">
    <property type="entry name" value="Methyltransf_25"/>
    <property type="match status" value="1"/>
</dbReference>
<dbReference type="CDD" id="cd02440">
    <property type="entry name" value="AdoMet_MTases"/>
    <property type="match status" value="1"/>
</dbReference>
<dbReference type="GO" id="GO:0032259">
    <property type="term" value="P:methylation"/>
    <property type="evidence" value="ECO:0007669"/>
    <property type="project" value="UniProtKB-KW"/>
</dbReference>
<dbReference type="InterPro" id="IPR041698">
    <property type="entry name" value="Methyltransf_25"/>
</dbReference>
<reference evidence="3 4" key="1">
    <citation type="submission" date="2019-05" db="EMBL/GenBank/DDBJ databases">
        <authorList>
            <person name="Lee S.D."/>
        </authorList>
    </citation>
    <scope>NUCLEOTIDE SEQUENCE [LARGE SCALE GENOMIC DNA]</scope>
    <source>
        <strain evidence="3 4">C5-26</strain>
    </source>
</reference>
<dbReference type="AlphaFoldDB" id="A0A563E932"/>
<dbReference type="RefSeq" id="WP_146315292.1">
    <property type="nucleotide sequence ID" value="NZ_VCQV01000003.1"/>
</dbReference>
<dbReference type="PANTHER" id="PTHR43861">
    <property type="entry name" value="TRANS-ACONITATE 2-METHYLTRANSFERASE-RELATED"/>
    <property type="match status" value="1"/>
</dbReference>
<dbReference type="InterPro" id="IPR029063">
    <property type="entry name" value="SAM-dependent_MTases_sf"/>
</dbReference>
<evidence type="ECO:0000256" key="1">
    <source>
        <dbReference type="ARBA" id="ARBA00022679"/>
    </source>
</evidence>
<keyword evidence="3" id="KW-0489">Methyltransferase</keyword>
<protein>
    <submittedName>
        <fullName evidence="3">Class I SAM-dependent methyltransferase</fullName>
    </submittedName>
</protein>
<accession>A0A563E932</accession>
<dbReference type="EMBL" id="VCQV01000003">
    <property type="protein sequence ID" value="TWP38314.1"/>
    <property type="molecule type" value="Genomic_DNA"/>
</dbReference>
<organism evidence="3 4">
    <name type="scientific">Leekyejoonella antrihumi</name>
    <dbReference type="NCBI Taxonomy" id="1660198"/>
    <lineage>
        <taxon>Bacteria</taxon>
        <taxon>Bacillati</taxon>
        <taxon>Actinomycetota</taxon>
        <taxon>Actinomycetes</taxon>
        <taxon>Micrococcales</taxon>
        <taxon>Dermacoccaceae</taxon>
        <taxon>Leekyejoonella</taxon>
    </lineage>
</organism>
<evidence type="ECO:0000313" key="3">
    <source>
        <dbReference type="EMBL" id="TWP38314.1"/>
    </source>
</evidence>
<keyword evidence="4" id="KW-1185">Reference proteome</keyword>